<sequence>MFRIPTRKAPQRHWTGYETISASNCHWSITFALQGSFDCPTPHMSFDLEHRSKTERVKGGRGDGEVAERPAVQPAKEGRWHVYHLVIQGREDEMKAVEEKQRRAAAGGEGGYDWHMVLLLHDSRPLNKTLVDKILDWQLSSPDHRRWFGIKRRSEEREAFFMHDHDWMEIPEIQGPHKMIFIGHPEQSVEDILSAFQKDNSQGGAKVDEKIFNHGCVLPKDGQVCAIKDDYGFVLVVHRL</sequence>
<feature type="region of interest" description="Disordered" evidence="1">
    <location>
        <begin position="53"/>
        <end position="72"/>
    </location>
</feature>
<organism evidence="2 3">
    <name type="scientific">Amanita thiersii Skay4041</name>
    <dbReference type="NCBI Taxonomy" id="703135"/>
    <lineage>
        <taxon>Eukaryota</taxon>
        <taxon>Fungi</taxon>
        <taxon>Dikarya</taxon>
        <taxon>Basidiomycota</taxon>
        <taxon>Agaricomycotina</taxon>
        <taxon>Agaricomycetes</taxon>
        <taxon>Agaricomycetidae</taxon>
        <taxon>Agaricales</taxon>
        <taxon>Pluteineae</taxon>
        <taxon>Amanitaceae</taxon>
        <taxon>Amanita</taxon>
    </lineage>
</organism>
<evidence type="ECO:0000313" key="2">
    <source>
        <dbReference type="EMBL" id="PFH48427.1"/>
    </source>
</evidence>
<dbReference type="AlphaFoldDB" id="A0A2A9NJK6"/>
<reference evidence="2 3" key="1">
    <citation type="submission" date="2014-02" db="EMBL/GenBank/DDBJ databases">
        <title>Transposable element dynamics among asymbiotic and ectomycorrhizal Amanita fungi.</title>
        <authorList>
            <consortium name="DOE Joint Genome Institute"/>
            <person name="Hess J."/>
            <person name="Skrede I."/>
            <person name="Wolfe B."/>
            <person name="LaButti K."/>
            <person name="Ohm R.A."/>
            <person name="Grigoriev I.V."/>
            <person name="Pringle A."/>
        </authorList>
    </citation>
    <scope>NUCLEOTIDE SEQUENCE [LARGE SCALE GENOMIC DNA]</scope>
    <source>
        <strain evidence="2 3">SKay4041</strain>
    </source>
</reference>
<keyword evidence="3" id="KW-1185">Reference proteome</keyword>
<protein>
    <submittedName>
        <fullName evidence="2">Uncharacterized protein</fullName>
    </submittedName>
</protein>
<dbReference type="Proteomes" id="UP000242287">
    <property type="component" value="Unassembled WGS sequence"/>
</dbReference>
<proteinExistence type="predicted"/>
<evidence type="ECO:0000313" key="3">
    <source>
        <dbReference type="Proteomes" id="UP000242287"/>
    </source>
</evidence>
<dbReference type="OrthoDB" id="2945019at2759"/>
<feature type="compositionally biased region" description="Basic and acidic residues" evidence="1">
    <location>
        <begin position="53"/>
        <end position="68"/>
    </location>
</feature>
<name>A0A2A9NJK6_9AGAR</name>
<gene>
    <name evidence="2" type="ORF">AMATHDRAFT_65548</name>
</gene>
<dbReference type="EMBL" id="KZ302063">
    <property type="protein sequence ID" value="PFH48427.1"/>
    <property type="molecule type" value="Genomic_DNA"/>
</dbReference>
<evidence type="ECO:0000256" key="1">
    <source>
        <dbReference type="SAM" id="MobiDB-lite"/>
    </source>
</evidence>
<accession>A0A2A9NJK6</accession>